<keyword evidence="5" id="KW-0812">Transmembrane</keyword>
<evidence type="ECO:0000256" key="4">
    <source>
        <dbReference type="ARBA" id="ARBA00022660"/>
    </source>
</evidence>
<evidence type="ECO:0000256" key="2">
    <source>
        <dbReference type="ARBA" id="ARBA00008674"/>
    </source>
</evidence>
<gene>
    <name evidence="12" type="ORF">NDU88_008247</name>
</gene>
<comment type="function">
    <text evidence="11">Accessory subunit of the mitochondrial membrane respiratory chain NADH dehydrogenase (Complex I), that is believed not to be involved in catalysis. Complex I functions in the transfer of electrons from NADH to the respiratory chain. The immediate electron acceptor for the enzyme is believed to be ubiquinone.</text>
</comment>
<keyword evidence="8" id="KW-1133">Transmembrane helix</keyword>
<keyword evidence="9 11" id="KW-0496">Mitochondrion</keyword>
<dbReference type="AlphaFoldDB" id="A0AAV7NZQ5"/>
<keyword evidence="6 11" id="KW-0999">Mitochondrion inner membrane</keyword>
<dbReference type="Proteomes" id="UP001066276">
    <property type="component" value="Chromosome 8"/>
</dbReference>
<accession>A0AAV7NZQ5</accession>
<keyword evidence="4 11" id="KW-0679">Respiratory chain</keyword>
<dbReference type="Pfam" id="PF06374">
    <property type="entry name" value="NDUF_C2"/>
    <property type="match status" value="1"/>
</dbReference>
<comment type="caution">
    <text evidence="12">The sequence shown here is derived from an EMBL/GenBank/DDBJ whole genome shotgun (WGS) entry which is preliminary data.</text>
</comment>
<evidence type="ECO:0000256" key="5">
    <source>
        <dbReference type="ARBA" id="ARBA00022692"/>
    </source>
</evidence>
<evidence type="ECO:0000313" key="12">
    <source>
        <dbReference type="EMBL" id="KAJ1120064.1"/>
    </source>
</evidence>
<protein>
    <recommendedName>
        <fullName evidence="11">NADH dehydrogenase [ubiquinone] 1 subunit C2</fullName>
    </recommendedName>
</protein>
<sequence>MVADEARRLPPPSIVNRNSVWCGFMGWCSAILGNALNQRPPLYSGLHRQALALTIGWFIGYHLTRRENYFNAKQDRDLFEYMKLHPEDFKKKERKIMAEVLDDFHPVR</sequence>
<evidence type="ECO:0000256" key="8">
    <source>
        <dbReference type="ARBA" id="ARBA00022989"/>
    </source>
</evidence>
<keyword evidence="3 11" id="KW-0813">Transport</keyword>
<comment type="similarity">
    <text evidence="2 11">Belongs to the complex I NDUFC2 subunit family.</text>
</comment>
<keyword evidence="10 11" id="KW-0472">Membrane</keyword>
<dbReference type="PIRSF" id="PIRSF017834">
    <property type="entry name" value="NADH-UbQ_OxRdtase_b14.5b"/>
    <property type="match status" value="1"/>
</dbReference>
<evidence type="ECO:0000313" key="13">
    <source>
        <dbReference type="Proteomes" id="UP001066276"/>
    </source>
</evidence>
<dbReference type="EMBL" id="JANPWB010000012">
    <property type="protein sequence ID" value="KAJ1120064.1"/>
    <property type="molecule type" value="Genomic_DNA"/>
</dbReference>
<evidence type="ECO:0000256" key="9">
    <source>
        <dbReference type="ARBA" id="ARBA00023128"/>
    </source>
</evidence>
<dbReference type="PANTHER" id="PTHR13099">
    <property type="entry name" value="NADH-UBIQUINONE OXIDOREDUCTASE SUBUNIT B14.5B"/>
    <property type="match status" value="1"/>
</dbReference>
<dbReference type="InterPro" id="IPR009423">
    <property type="entry name" value="NDUC2"/>
</dbReference>
<keyword evidence="7 11" id="KW-0249">Electron transport</keyword>
<dbReference type="GO" id="GO:0005743">
    <property type="term" value="C:mitochondrial inner membrane"/>
    <property type="evidence" value="ECO:0007669"/>
    <property type="project" value="UniProtKB-SubCell"/>
</dbReference>
<evidence type="ECO:0000256" key="7">
    <source>
        <dbReference type="ARBA" id="ARBA00022982"/>
    </source>
</evidence>
<keyword evidence="13" id="KW-1185">Reference proteome</keyword>
<evidence type="ECO:0000256" key="1">
    <source>
        <dbReference type="ARBA" id="ARBA00004298"/>
    </source>
</evidence>
<dbReference type="GO" id="GO:0006120">
    <property type="term" value="P:mitochondrial electron transport, NADH to ubiquinone"/>
    <property type="evidence" value="ECO:0007669"/>
    <property type="project" value="InterPro"/>
</dbReference>
<evidence type="ECO:0000256" key="10">
    <source>
        <dbReference type="ARBA" id="ARBA00023136"/>
    </source>
</evidence>
<dbReference type="PANTHER" id="PTHR13099:SF0">
    <property type="entry name" value="NADH DEHYDROGENASE [UBIQUINONE] 1 SUBUNIT C2-RELATED"/>
    <property type="match status" value="1"/>
</dbReference>
<evidence type="ECO:0000256" key="11">
    <source>
        <dbReference type="PIRNR" id="PIRNR017834"/>
    </source>
</evidence>
<evidence type="ECO:0000256" key="3">
    <source>
        <dbReference type="ARBA" id="ARBA00022448"/>
    </source>
</evidence>
<name>A0AAV7NZQ5_PLEWA</name>
<proteinExistence type="inferred from homology"/>
<organism evidence="12 13">
    <name type="scientific">Pleurodeles waltl</name>
    <name type="common">Iberian ribbed newt</name>
    <dbReference type="NCBI Taxonomy" id="8319"/>
    <lineage>
        <taxon>Eukaryota</taxon>
        <taxon>Metazoa</taxon>
        <taxon>Chordata</taxon>
        <taxon>Craniata</taxon>
        <taxon>Vertebrata</taxon>
        <taxon>Euteleostomi</taxon>
        <taxon>Amphibia</taxon>
        <taxon>Batrachia</taxon>
        <taxon>Caudata</taxon>
        <taxon>Salamandroidea</taxon>
        <taxon>Salamandridae</taxon>
        <taxon>Pleurodelinae</taxon>
        <taxon>Pleurodeles</taxon>
    </lineage>
</organism>
<evidence type="ECO:0000256" key="6">
    <source>
        <dbReference type="ARBA" id="ARBA00022792"/>
    </source>
</evidence>
<comment type="subcellular location">
    <subcellularLocation>
        <location evidence="1">Mitochondrion inner membrane</location>
        <topology evidence="1">Single-pass membrane protein</topology>
        <orientation evidence="1">Matrix side</orientation>
    </subcellularLocation>
</comment>
<reference evidence="12" key="1">
    <citation type="journal article" date="2022" name="bioRxiv">
        <title>Sequencing and chromosome-scale assembly of the giantPleurodeles waltlgenome.</title>
        <authorList>
            <person name="Brown T."/>
            <person name="Elewa A."/>
            <person name="Iarovenko S."/>
            <person name="Subramanian E."/>
            <person name="Araus A.J."/>
            <person name="Petzold A."/>
            <person name="Susuki M."/>
            <person name="Suzuki K.-i.T."/>
            <person name="Hayashi T."/>
            <person name="Toyoda A."/>
            <person name="Oliveira C."/>
            <person name="Osipova E."/>
            <person name="Leigh N.D."/>
            <person name="Simon A."/>
            <person name="Yun M.H."/>
        </authorList>
    </citation>
    <scope>NUCLEOTIDE SEQUENCE</scope>
    <source>
        <strain evidence="12">20211129_DDA</strain>
        <tissue evidence="12">Liver</tissue>
    </source>
</reference>